<keyword evidence="2 6" id="KW-0285">Flavoprotein</keyword>
<evidence type="ECO:0000313" key="10">
    <source>
        <dbReference type="EMBL" id="TPG59514.1"/>
    </source>
</evidence>
<feature type="binding site" evidence="6">
    <location>
        <position position="63"/>
    </location>
    <ligand>
        <name>substrate</name>
    </ligand>
</feature>
<reference evidence="10 11" key="1">
    <citation type="journal article" date="2019" name="Environ. Microbiol.">
        <title>Species interactions and distinct microbial communities in high Arctic permafrost affected cryosols are associated with the CH4 and CO2 gas fluxes.</title>
        <authorList>
            <person name="Altshuler I."/>
            <person name="Hamel J."/>
            <person name="Turney S."/>
            <person name="Magnuson E."/>
            <person name="Levesque R."/>
            <person name="Greer C."/>
            <person name="Whyte L.G."/>
        </authorList>
    </citation>
    <scope>NUCLEOTIDE SEQUENCE [LARGE SCALE GENOMIC DNA]</scope>
    <source>
        <strain evidence="10 11">S9.3B</strain>
    </source>
</reference>
<feature type="binding site" evidence="6">
    <location>
        <position position="124"/>
    </location>
    <ligand>
        <name>substrate</name>
    </ligand>
</feature>
<comment type="pathway">
    <text evidence="6">Cofactor metabolism; pyridoxal 5'-phosphate salvage; pyridoxal 5'-phosphate from pyridoxine 5'-phosphate: step 1/1.</text>
</comment>
<dbReference type="InterPro" id="IPR019740">
    <property type="entry name" value="Pyridox_Oxase_CS"/>
</dbReference>
<proteinExistence type="inferred from homology"/>
<feature type="binding site" evidence="6 7">
    <location>
        <position position="192"/>
    </location>
    <ligand>
        <name>FMN</name>
        <dbReference type="ChEBI" id="CHEBI:58210"/>
    </ligand>
</feature>
<dbReference type="Pfam" id="PF10590">
    <property type="entry name" value="PNP_phzG_C"/>
    <property type="match status" value="1"/>
</dbReference>
<keyword evidence="5 6" id="KW-0664">Pyridoxine biosynthesis</keyword>
<evidence type="ECO:0000256" key="4">
    <source>
        <dbReference type="ARBA" id="ARBA00023002"/>
    </source>
</evidence>
<sequence length="212" mass="23492">MSLTTELPADAGRAPIPEAAEPYALFEAWMAEAVAGEPNDPNAVCLATSTADGWPSARMVLLKGRDERGFVFYTNEESRKGGELLSNPRAALCFHWKSLRRQVRVEGTVERVTAAESDAYFASRSRGSRIAAAASEQSRPLASRAEYAARVAEVEARNPGETVPRPPHWGGFRLLPARVEFWQDMPFRMHDRLVFERAEATGGAWRTGRLYP</sequence>
<evidence type="ECO:0000256" key="2">
    <source>
        <dbReference type="ARBA" id="ARBA00022630"/>
    </source>
</evidence>
<keyword evidence="11" id="KW-1185">Reference proteome</keyword>
<dbReference type="AlphaFoldDB" id="A0A502GCD5"/>
<evidence type="ECO:0000256" key="7">
    <source>
        <dbReference type="PIRSR" id="PIRSR000190-2"/>
    </source>
</evidence>
<feature type="binding site" evidence="6">
    <location>
        <begin position="188"/>
        <end position="190"/>
    </location>
    <ligand>
        <name>substrate</name>
    </ligand>
</feature>
<dbReference type="PROSITE" id="PS01064">
    <property type="entry name" value="PYRIDOX_OXIDASE"/>
    <property type="match status" value="1"/>
</dbReference>
<dbReference type="NCBIfam" id="TIGR00558">
    <property type="entry name" value="pdxH"/>
    <property type="match status" value="1"/>
</dbReference>
<feature type="binding site" evidence="6 7">
    <location>
        <begin position="73"/>
        <end position="74"/>
    </location>
    <ligand>
        <name>FMN</name>
        <dbReference type="ChEBI" id="CHEBI:58210"/>
    </ligand>
</feature>
<evidence type="ECO:0000259" key="9">
    <source>
        <dbReference type="Pfam" id="PF10590"/>
    </source>
</evidence>
<comment type="similarity">
    <text evidence="1 6">Belongs to the pyridoxamine 5'-phosphate oxidase family.</text>
</comment>
<dbReference type="InterPro" id="IPR012349">
    <property type="entry name" value="Split_barrel_FMN-bd"/>
</dbReference>
<dbReference type="NCBIfam" id="NF004231">
    <property type="entry name" value="PRK05679.1"/>
    <property type="match status" value="1"/>
</dbReference>
<dbReference type="GO" id="GO:0008615">
    <property type="term" value="P:pyridoxine biosynthetic process"/>
    <property type="evidence" value="ECO:0007669"/>
    <property type="project" value="UniProtKB-UniRule"/>
</dbReference>
<dbReference type="InterPro" id="IPR000659">
    <property type="entry name" value="Pyridox_Oxase"/>
</dbReference>
<comment type="catalytic activity">
    <reaction evidence="6">
        <text>pyridoxamine 5'-phosphate + O2 + H2O = pyridoxal 5'-phosphate + H2O2 + NH4(+)</text>
        <dbReference type="Rhea" id="RHEA:15817"/>
        <dbReference type="ChEBI" id="CHEBI:15377"/>
        <dbReference type="ChEBI" id="CHEBI:15379"/>
        <dbReference type="ChEBI" id="CHEBI:16240"/>
        <dbReference type="ChEBI" id="CHEBI:28938"/>
        <dbReference type="ChEBI" id="CHEBI:58451"/>
        <dbReference type="ChEBI" id="CHEBI:597326"/>
        <dbReference type="EC" id="1.4.3.5"/>
    </reaction>
</comment>
<comment type="caution">
    <text evidence="10">The sequence shown here is derived from an EMBL/GenBank/DDBJ whole genome shotgun (WGS) entry which is preliminary data.</text>
</comment>
<name>A0A502GCD5_9PROT</name>
<evidence type="ECO:0000256" key="5">
    <source>
        <dbReference type="ARBA" id="ARBA00023096"/>
    </source>
</evidence>
<dbReference type="InterPro" id="IPR019576">
    <property type="entry name" value="Pyridoxamine_oxidase_dimer_C"/>
</dbReference>
<feature type="binding site" evidence="6 7">
    <location>
        <position position="80"/>
    </location>
    <ligand>
        <name>FMN</name>
        <dbReference type="ChEBI" id="CHEBI:58210"/>
    </ligand>
</feature>
<dbReference type="EMBL" id="RCZP01000003">
    <property type="protein sequence ID" value="TPG59514.1"/>
    <property type="molecule type" value="Genomic_DNA"/>
</dbReference>
<evidence type="ECO:0000256" key="1">
    <source>
        <dbReference type="ARBA" id="ARBA00007301"/>
    </source>
</evidence>
<dbReference type="Proteomes" id="UP000317078">
    <property type="component" value="Unassembled WGS sequence"/>
</dbReference>
<dbReference type="Pfam" id="PF01243">
    <property type="entry name" value="PNPOx_N"/>
    <property type="match status" value="1"/>
</dbReference>
<dbReference type="PANTHER" id="PTHR10851">
    <property type="entry name" value="PYRIDOXINE-5-PHOSPHATE OXIDASE"/>
    <property type="match status" value="1"/>
</dbReference>
<feature type="binding site" evidence="6 7">
    <location>
        <position position="79"/>
    </location>
    <ligand>
        <name>FMN</name>
        <dbReference type="ChEBI" id="CHEBI:58210"/>
    </ligand>
</feature>
<dbReference type="RefSeq" id="WP_140881609.1">
    <property type="nucleotide sequence ID" value="NZ_RCZP01000003.1"/>
</dbReference>
<organism evidence="10 11">
    <name type="scientific">Muricoccus nepalensis</name>
    <dbReference type="NCBI Taxonomy" id="1854500"/>
    <lineage>
        <taxon>Bacteria</taxon>
        <taxon>Pseudomonadati</taxon>
        <taxon>Pseudomonadota</taxon>
        <taxon>Alphaproteobacteria</taxon>
        <taxon>Acetobacterales</taxon>
        <taxon>Roseomonadaceae</taxon>
        <taxon>Muricoccus</taxon>
    </lineage>
</organism>
<accession>A0A502GCD5</accession>
<gene>
    <name evidence="6 10" type="primary">pdxH</name>
    <name evidence="10" type="ORF">EAH89_04530</name>
</gene>
<dbReference type="PANTHER" id="PTHR10851:SF0">
    <property type="entry name" value="PYRIDOXINE-5'-PHOSPHATE OXIDASE"/>
    <property type="match status" value="1"/>
</dbReference>
<feature type="binding site" evidence="6 7">
    <location>
        <begin position="58"/>
        <end position="63"/>
    </location>
    <ligand>
        <name>FMN</name>
        <dbReference type="ChEBI" id="CHEBI:58210"/>
    </ligand>
</feature>
<keyword evidence="4 6" id="KW-0560">Oxidoreductase</keyword>
<dbReference type="HAMAP" id="MF_01629">
    <property type="entry name" value="PdxH"/>
    <property type="match status" value="1"/>
</dbReference>
<feature type="binding site" evidence="6 7">
    <location>
        <begin position="137"/>
        <end position="138"/>
    </location>
    <ligand>
        <name>FMN</name>
        <dbReference type="ChEBI" id="CHEBI:58210"/>
    </ligand>
</feature>
<dbReference type="Gene3D" id="2.30.110.10">
    <property type="entry name" value="Electron Transport, Fmn-binding Protein, Chain A"/>
    <property type="match status" value="1"/>
</dbReference>
<feature type="binding site" evidence="6 7">
    <location>
        <position position="102"/>
    </location>
    <ligand>
        <name>FMN</name>
        <dbReference type="ChEBI" id="CHEBI:58210"/>
    </ligand>
</feature>
<keyword evidence="3 6" id="KW-0288">FMN</keyword>
<evidence type="ECO:0000256" key="6">
    <source>
        <dbReference type="HAMAP-Rule" id="MF_01629"/>
    </source>
</evidence>
<comment type="catalytic activity">
    <reaction evidence="6">
        <text>pyridoxine 5'-phosphate + O2 = pyridoxal 5'-phosphate + H2O2</text>
        <dbReference type="Rhea" id="RHEA:15149"/>
        <dbReference type="ChEBI" id="CHEBI:15379"/>
        <dbReference type="ChEBI" id="CHEBI:16240"/>
        <dbReference type="ChEBI" id="CHEBI:58589"/>
        <dbReference type="ChEBI" id="CHEBI:597326"/>
        <dbReference type="EC" id="1.4.3.5"/>
    </reaction>
</comment>
<dbReference type="PIRSF" id="PIRSF000190">
    <property type="entry name" value="Pyd_amn-ph_oxd"/>
    <property type="match status" value="1"/>
</dbReference>
<feature type="domain" description="Pyridoxine 5'-phosphate oxidase dimerisation C-terminal" evidence="9">
    <location>
        <begin position="169"/>
        <end position="212"/>
    </location>
</feature>
<protein>
    <recommendedName>
        <fullName evidence="6">Pyridoxine/pyridoxamine 5'-phosphate oxidase</fullName>
        <ecNumber evidence="6">1.4.3.5</ecNumber>
    </recommendedName>
    <alternativeName>
        <fullName evidence="6">PNP/PMP oxidase</fullName>
        <shortName evidence="6">PNPOx</shortName>
    </alternativeName>
    <alternativeName>
        <fullName evidence="6">Pyridoxal 5'-phosphate synthase</fullName>
    </alternativeName>
</protein>
<comment type="function">
    <text evidence="6">Catalyzes the oxidation of either pyridoxine 5'-phosphate (PNP) or pyridoxamine 5'-phosphate (PMP) into pyridoxal 5'-phosphate (PLP).</text>
</comment>
<evidence type="ECO:0000259" key="8">
    <source>
        <dbReference type="Pfam" id="PF01243"/>
    </source>
</evidence>
<feature type="binding site" evidence="6 7">
    <location>
        <position position="182"/>
    </location>
    <ligand>
        <name>FMN</name>
        <dbReference type="ChEBI" id="CHEBI:58210"/>
    </ligand>
</feature>
<evidence type="ECO:0000256" key="3">
    <source>
        <dbReference type="ARBA" id="ARBA00022643"/>
    </source>
</evidence>
<comment type="cofactor">
    <cofactor evidence="6 7">
        <name>FMN</name>
        <dbReference type="ChEBI" id="CHEBI:58210"/>
    </cofactor>
    <text evidence="6 7">Binds 1 FMN per subunit.</text>
</comment>
<dbReference type="UniPathway" id="UPA01068">
    <property type="reaction ID" value="UER00304"/>
</dbReference>
<dbReference type="GO" id="GO:0004733">
    <property type="term" value="F:pyridoxamine phosphate oxidase activity"/>
    <property type="evidence" value="ECO:0007669"/>
    <property type="project" value="UniProtKB-UniRule"/>
</dbReference>
<feature type="binding site" evidence="6">
    <location>
        <position position="128"/>
    </location>
    <ligand>
        <name>substrate</name>
    </ligand>
</feature>
<feature type="binding site" evidence="6">
    <location>
        <position position="120"/>
    </location>
    <ligand>
        <name>substrate</name>
    </ligand>
</feature>
<dbReference type="GO" id="GO:0010181">
    <property type="term" value="F:FMN binding"/>
    <property type="evidence" value="ECO:0007669"/>
    <property type="project" value="UniProtKB-UniRule"/>
</dbReference>
<dbReference type="EC" id="1.4.3.5" evidence="6"/>
<dbReference type="OrthoDB" id="9780392at2"/>
<comment type="subunit">
    <text evidence="6">Homodimer.</text>
</comment>
<feature type="domain" description="Pyridoxamine 5'-phosphate oxidase N-terminal" evidence="8">
    <location>
        <begin position="31"/>
        <end position="156"/>
    </location>
</feature>
<evidence type="ECO:0000313" key="11">
    <source>
        <dbReference type="Proteomes" id="UP000317078"/>
    </source>
</evidence>
<dbReference type="InterPro" id="IPR011576">
    <property type="entry name" value="Pyridox_Oxase_N"/>
</dbReference>
<dbReference type="SUPFAM" id="SSF50475">
    <property type="entry name" value="FMN-binding split barrel"/>
    <property type="match status" value="1"/>
</dbReference>
<comment type="pathway">
    <text evidence="6">Cofactor metabolism; pyridoxal 5'-phosphate salvage; pyridoxal 5'-phosphate from pyridoxamine 5'-phosphate: step 1/1.</text>
</comment>